<protein>
    <submittedName>
        <fullName evidence="2">Uncharacterized protein</fullName>
    </submittedName>
</protein>
<keyword evidence="1" id="KW-1133">Transmembrane helix</keyword>
<dbReference type="EMBL" id="JAFFZE010000017">
    <property type="protein sequence ID" value="MCT2586226.1"/>
    <property type="molecule type" value="Genomic_DNA"/>
</dbReference>
<name>A0ABT2JES9_9PSEU</name>
<evidence type="ECO:0000313" key="2">
    <source>
        <dbReference type="EMBL" id="MCT2586226.1"/>
    </source>
</evidence>
<accession>A0ABT2JES9</accession>
<organism evidence="2 3">
    <name type="scientific">Actinophytocola gossypii</name>
    <dbReference type="NCBI Taxonomy" id="2812003"/>
    <lineage>
        <taxon>Bacteria</taxon>
        <taxon>Bacillati</taxon>
        <taxon>Actinomycetota</taxon>
        <taxon>Actinomycetes</taxon>
        <taxon>Pseudonocardiales</taxon>
        <taxon>Pseudonocardiaceae</taxon>
    </lineage>
</organism>
<sequence>MMPNQPPQHQAPHGYPAYPAYPAYPQAPAPPPRRRRTGVIVGLVLSVVVFVGAVAGLAIFYTSTAGSDDGDTTGSGSPGTSAAWTPAITLPAGCESCLVHDSYLSDGTFVESAVVVARHGGLAVEARYHRGSAPIGQIDQVTTMLATNVIATVLAAQ</sequence>
<reference evidence="2 3" key="1">
    <citation type="submission" date="2021-02" db="EMBL/GenBank/DDBJ databases">
        <title>Actinophytocola xerophila sp. nov., isolated from soil of cotton cropping field.</title>
        <authorList>
            <person name="Huang R."/>
            <person name="Chen X."/>
            <person name="Ge X."/>
            <person name="Liu W."/>
        </authorList>
    </citation>
    <scope>NUCLEOTIDE SEQUENCE [LARGE SCALE GENOMIC DNA]</scope>
    <source>
        <strain evidence="2 3">S1-96</strain>
    </source>
</reference>
<dbReference type="RefSeq" id="WP_260194015.1">
    <property type="nucleotide sequence ID" value="NZ_JAFFZE010000017.1"/>
</dbReference>
<comment type="caution">
    <text evidence="2">The sequence shown here is derived from an EMBL/GenBank/DDBJ whole genome shotgun (WGS) entry which is preliminary data.</text>
</comment>
<keyword evidence="3" id="KW-1185">Reference proteome</keyword>
<evidence type="ECO:0000313" key="3">
    <source>
        <dbReference type="Proteomes" id="UP001156441"/>
    </source>
</evidence>
<proteinExistence type="predicted"/>
<dbReference type="Proteomes" id="UP001156441">
    <property type="component" value="Unassembled WGS sequence"/>
</dbReference>
<keyword evidence="1" id="KW-0812">Transmembrane</keyword>
<gene>
    <name evidence="2" type="ORF">JT362_24205</name>
</gene>
<feature type="transmembrane region" description="Helical" evidence="1">
    <location>
        <begin position="39"/>
        <end position="61"/>
    </location>
</feature>
<evidence type="ECO:0000256" key="1">
    <source>
        <dbReference type="SAM" id="Phobius"/>
    </source>
</evidence>
<keyword evidence="1" id="KW-0472">Membrane</keyword>